<gene>
    <name evidence="1" type="ORF">AGR3A_pa50030</name>
</gene>
<evidence type="ECO:0000313" key="1">
    <source>
        <dbReference type="EMBL" id="CUX64873.1"/>
    </source>
</evidence>
<dbReference type="STRING" id="1183432.AGR3A_pa50030"/>
<keyword evidence="2" id="KW-1185">Reference proteome</keyword>
<sequence length="68" mass="7399">MNWSRRSSSQRIITPGGTVSLLSGLLRFIDDDYSARPFYSSSSFRVTLANSWSPSARPGSSTAARITA</sequence>
<accession>A0A1S7S9V3</accession>
<protein>
    <submittedName>
        <fullName evidence="1">Uncharacterized protein</fullName>
    </submittedName>
</protein>
<organism evidence="1 2">
    <name type="scientific">Agrobacterium tomkonis CFBP 6623</name>
    <dbReference type="NCBI Taxonomy" id="1183432"/>
    <lineage>
        <taxon>Bacteria</taxon>
        <taxon>Pseudomonadati</taxon>
        <taxon>Pseudomonadota</taxon>
        <taxon>Alphaproteobacteria</taxon>
        <taxon>Hyphomicrobiales</taxon>
        <taxon>Rhizobiaceae</taxon>
        <taxon>Rhizobium/Agrobacterium group</taxon>
        <taxon>Agrobacterium</taxon>
        <taxon>Agrobacterium tumefaciens complex</taxon>
    </lineage>
</organism>
<reference evidence="2" key="1">
    <citation type="submission" date="2016-01" db="EMBL/GenBank/DDBJ databases">
        <authorList>
            <person name="Regsiter A."/>
            <person name="william w."/>
        </authorList>
    </citation>
    <scope>NUCLEOTIDE SEQUENCE [LARGE SCALE GENOMIC DNA]</scope>
    <source>
        <strain evidence="2">CFBP 6623</strain>
    </source>
</reference>
<dbReference type="EMBL" id="FBWK01000069">
    <property type="protein sequence ID" value="CUX64873.1"/>
    <property type="molecule type" value="Genomic_DNA"/>
</dbReference>
<evidence type="ECO:0000313" key="2">
    <source>
        <dbReference type="Proteomes" id="UP000191988"/>
    </source>
</evidence>
<proteinExistence type="predicted"/>
<dbReference type="Proteomes" id="UP000191988">
    <property type="component" value="Unassembled WGS sequence"/>
</dbReference>
<dbReference type="AlphaFoldDB" id="A0A1S7S9V3"/>
<name>A0A1S7S9V3_9HYPH</name>